<dbReference type="PANTHER" id="PTHR11552">
    <property type="entry name" value="GLUCOSE-METHANOL-CHOLINE GMC OXIDOREDUCTASE"/>
    <property type="match status" value="1"/>
</dbReference>
<dbReference type="EMBL" id="QGML01000857">
    <property type="protein sequence ID" value="TVY90448.1"/>
    <property type="molecule type" value="Genomic_DNA"/>
</dbReference>
<dbReference type="InterPro" id="IPR000172">
    <property type="entry name" value="GMC_OxRdtase_N"/>
</dbReference>
<dbReference type="GO" id="GO:0050660">
    <property type="term" value="F:flavin adenine dinucleotide binding"/>
    <property type="evidence" value="ECO:0007669"/>
    <property type="project" value="InterPro"/>
</dbReference>
<comment type="caution">
    <text evidence="4">The sequence shown here is derived from an EMBL/GenBank/DDBJ whole genome shotgun (WGS) entry which is preliminary data.</text>
</comment>
<dbReference type="InterPro" id="IPR007867">
    <property type="entry name" value="GMC_OxRtase_C"/>
</dbReference>
<evidence type="ECO:0000259" key="3">
    <source>
        <dbReference type="PROSITE" id="PS00624"/>
    </source>
</evidence>
<feature type="domain" description="Glucose-methanol-choline oxidoreductase N-terminal" evidence="3">
    <location>
        <begin position="349"/>
        <end position="363"/>
    </location>
</feature>
<name>A0A559MBW5_9HELO</name>
<dbReference type="PROSITE" id="PS00624">
    <property type="entry name" value="GMC_OXRED_2"/>
    <property type="match status" value="1"/>
</dbReference>
<dbReference type="Gene3D" id="3.50.50.60">
    <property type="entry name" value="FAD/NAD(P)-binding domain"/>
    <property type="match status" value="1"/>
</dbReference>
<dbReference type="GO" id="GO:0044550">
    <property type="term" value="P:secondary metabolite biosynthetic process"/>
    <property type="evidence" value="ECO:0007669"/>
    <property type="project" value="TreeGrafter"/>
</dbReference>
<organism evidence="4 5">
    <name type="scientific">Lachnellula willkommii</name>
    <dbReference type="NCBI Taxonomy" id="215461"/>
    <lineage>
        <taxon>Eukaryota</taxon>
        <taxon>Fungi</taxon>
        <taxon>Dikarya</taxon>
        <taxon>Ascomycota</taxon>
        <taxon>Pezizomycotina</taxon>
        <taxon>Leotiomycetes</taxon>
        <taxon>Helotiales</taxon>
        <taxon>Lachnaceae</taxon>
        <taxon>Lachnellula</taxon>
    </lineage>
</organism>
<accession>A0A559MBW5</accession>
<dbReference type="PANTHER" id="PTHR11552:SF80">
    <property type="entry name" value="GMC OXIDOREDUCTASE"/>
    <property type="match status" value="1"/>
</dbReference>
<dbReference type="AlphaFoldDB" id="A0A559MBW5"/>
<dbReference type="InterPro" id="IPR036188">
    <property type="entry name" value="FAD/NAD-bd_sf"/>
</dbReference>
<dbReference type="Proteomes" id="UP000315522">
    <property type="component" value="Unassembled WGS sequence"/>
</dbReference>
<dbReference type="SUPFAM" id="SSF51905">
    <property type="entry name" value="FAD/NAD(P)-binding domain"/>
    <property type="match status" value="1"/>
</dbReference>
<comment type="similarity">
    <text evidence="1">Belongs to the GMC oxidoreductase family.</text>
</comment>
<proteinExistence type="inferred from homology"/>
<keyword evidence="2" id="KW-0732">Signal</keyword>
<dbReference type="Pfam" id="PF00732">
    <property type="entry name" value="GMC_oxred_N"/>
    <property type="match status" value="1"/>
</dbReference>
<sequence>MKLLISIHLIIVVLLHVTLTPTPPLVTGAPTATNASTNASLEYEYIVVGSGAGGGPLACRLAMAGHSTLLIESGNDQGGNVNISVPGYQAVVTQDPKLRWDVFANHYQDQTRAKRDPKYTYQVGPYQYHVGPDPPSNATELGILYPRAGTLGGCVTHNALIWITPHASDWDGIAQITGDDSWAATNMNQYLDKVYEWLPTESTDPTILLNDTTLTQHLVGGAAVMGIGPDPLNAVTGLANTLLNDPNSRLDPARDSTQGFFQIPLIMKGGNRTAVRDFIVSTVAQGYPLTVRQNCHVTQINFNTSGSTPIATGVNFLDGEYLYSASPLSGGTGTPGTAIATQELIIAAGSFNTPQLLKLSGIGASEELNNFNISVISNLPGVGTNMQDRYEIPLNVKHGNDFQILEGCTFDGKAHDICLQKWQDNIDILAGRGAYATNGLAATMAVNSDFASTSNIDLFIFGGPVDFTGYFPQWGDAAVADHQHFSWYTLKAHTRNRAGTVELRSTNPLDTPIINFNYFDTGTTAGGADQLDLDAMIQAINMSRQALEEYSVYSLLGGDSFVEENPGPSVTSPDDIGQYIKDRAWGHHASCTCPIGADDDINAVLDSEFRVRGVENLRLGVRVTGVFANNVADLVGWKRFSDELLEEIGAGKVSQEPEGWPTMEYINTGPEFYPGAAVQTDTDILNWVHNNVITLWHPAGTCAMLLEDQGGVVDPELKAALENSSRAILEFIVLFAAPSSLINGILLARDLELLQHDLLRIGSDASSEKQTFAGFDRNALGEVLGGVELRPVALSDERREGVEDGLATHEFTVETSVVQACVIISTSPETPSSQTILANESYGALSRFVYESSSDPVKSFIIAAAYHLETAAKQHLKNIHVIIDEKFNKSVCLDLESYLFKMLAGDARGETYRKGFRNIFERLKANSVFTRSIFEIENSDLFKLSPFKALTED</sequence>
<evidence type="ECO:0000313" key="5">
    <source>
        <dbReference type="Proteomes" id="UP000315522"/>
    </source>
</evidence>
<protein>
    <submittedName>
        <fullName evidence="4">Oxygen-dependent choline dehydrogenase</fullName>
    </submittedName>
</protein>
<evidence type="ECO:0000313" key="4">
    <source>
        <dbReference type="EMBL" id="TVY90448.1"/>
    </source>
</evidence>
<reference evidence="4 5" key="1">
    <citation type="submission" date="2018-05" db="EMBL/GenBank/DDBJ databases">
        <title>Genome sequencing and assembly of the regulated plant pathogen Lachnellula willkommii and related sister species for the development of diagnostic species identification markers.</title>
        <authorList>
            <person name="Giroux E."/>
            <person name="Bilodeau G."/>
        </authorList>
    </citation>
    <scope>NUCLEOTIDE SEQUENCE [LARGE SCALE GENOMIC DNA]</scope>
    <source>
        <strain evidence="4 5">CBS 172.35</strain>
    </source>
</reference>
<dbReference type="SUPFAM" id="SSF54373">
    <property type="entry name" value="FAD-linked reductases, C-terminal domain"/>
    <property type="match status" value="2"/>
</dbReference>
<feature type="chain" id="PRO_5021891614" evidence="2">
    <location>
        <begin position="21"/>
        <end position="953"/>
    </location>
</feature>
<gene>
    <name evidence="4" type="primary">betA_2</name>
    <name evidence="4" type="ORF">LAWI1_G003949</name>
</gene>
<dbReference type="InterPro" id="IPR012132">
    <property type="entry name" value="GMC_OxRdtase"/>
</dbReference>
<keyword evidence="5" id="KW-1185">Reference proteome</keyword>
<feature type="signal peptide" evidence="2">
    <location>
        <begin position="1"/>
        <end position="20"/>
    </location>
</feature>
<dbReference type="Gene3D" id="3.30.560.10">
    <property type="entry name" value="Glucose Oxidase, domain 3"/>
    <property type="match status" value="1"/>
</dbReference>
<dbReference type="GO" id="GO:0016614">
    <property type="term" value="F:oxidoreductase activity, acting on CH-OH group of donors"/>
    <property type="evidence" value="ECO:0007669"/>
    <property type="project" value="InterPro"/>
</dbReference>
<evidence type="ECO:0000256" key="2">
    <source>
        <dbReference type="SAM" id="SignalP"/>
    </source>
</evidence>
<dbReference type="Pfam" id="PF05199">
    <property type="entry name" value="GMC_oxred_C"/>
    <property type="match status" value="2"/>
</dbReference>
<dbReference type="Pfam" id="PF13450">
    <property type="entry name" value="NAD_binding_8"/>
    <property type="match status" value="1"/>
</dbReference>
<evidence type="ECO:0000256" key="1">
    <source>
        <dbReference type="ARBA" id="ARBA00010790"/>
    </source>
</evidence>